<dbReference type="Pfam" id="PF01725">
    <property type="entry name" value="Ham1p_like"/>
    <property type="match status" value="1"/>
</dbReference>
<dbReference type="GO" id="GO:0000166">
    <property type="term" value="F:nucleotide binding"/>
    <property type="evidence" value="ECO:0007669"/>
    <property type="project" value="UniProtKB-KW"/>
</dbReference>
<dbReference type="GO" id="GO:0009117">
    <property type="term" value="P:nucleotide metabolic process"/>
    <property type="evidence" value="ECO:0007669"/>
    <property type="project" value="UniProtKB-KW"/>
</dbReference>
<feature type="binding site" evidence="10">
    <location>
        <begin position="8"/>
        <end position="13"/>
    </location>
    <ligand>
        <name>substrate</name>
    </ligand>
</feature>
<dbReference type="OrthoDB" id="9807456at2"/>
<evidence type="ECO:0000256" key="5">
    <source>
        <dbReference type="ARBA" id="ARBA00022801"/>
    </source>
</evidence>
<evidence type="ECO:0000256" key="1">
    <source>
        <dbReference type="ARBA" id="ARBA00008023"/>
    </source>
</evidence>
<sequence>MKQLIIATNNQGKVREIKAILGNFYDEIKSLKDAGIVADVVEDGDSFHANARKKAVEISEMVEGDVLADDSGLCVEALDMAPGIYSARFSGEGATDEKNNVKLLSLVKDQDNRRAWFVCALVLANGGKEKLYVEERAEGKIIDEPRGENGFGYDPLFYVEEYGQTFAEIPPEVKNKISHRAKALKKLQEKVQEM</sequence>
<dbReference type="GO" id="GO:0009146">
    <property type="term" value="P:purine nucleoside triphosphate catabolic process"/>
    <property type="evidence" value="ECO:0007669"/>
    <property type="project" value="UniProtKB-UniRule"/>
</dbReference>
<keyword evidence="7 10" id="KW-0546">Nucleotide metabolism</keyword>
<reference evidence="12 13" key="1">
    <citation type="submission" date="2016-02" db="EMBL/GenBank/DDBJ databases">
        <authorList>
            <person name="Wen L."/>
            <person name="He K."/>
            <person name="Yang H."/>
        </authorList>
    </citation>
    <scope>NUCLEOTIDE SEQUENCE [LARGE SCALE GENOMIC DNA]</scope>
    <source>
        <strain evidence="12 13">DSM 22607</strain>
    </source>
</reference>
<evidence type="ECO:0000256" key="4">
    <source>
        <dbReference type="ARBA" id="ARBA00022741"/>
    </source>
</evidence>
<dbReference type="InterPro" id="IPR029001">
    <property type="entry name" value="ITPase-like_fam"/>
</dbReference>
<comment type="function">
    <text evidence="10">Pyrophosphatase that catalyzes the hydrolysis of nucleoside triphosphates to their monophosphate derivatives, with a high preference for the non-canonical purine nucleotides XTP (xanthosine triphosphate), dITP (deoxyinosine triphosphate) and ITP. Seems to function as a house-cleaning enzyme that removes non-canonical purine nucleotides from the nucleotide pool, thus preventing their incorporation into DNA/RNA and avoiding chromosomal lesions.</text>
</comment>
<evidence type="ECO:0000256" key="9">
    <source>
        <dbReference type="ARBA" id="ARBA00052017"/>
    </source>
</evidence>
<name>A0A136Q2D6_9FIRM</name>
<dbReference type="PATRIC" id="fig|626937.4.peg.2043"/>
<proteinExistence type="inferred from homology"/>
<dbReference type="InterPro" id="IPR020922">
    <property type="entry name" value="dITP/XTP_pyrophosphatase"/>
</dbReference>
<dbReference type="NCBIfam" id="NF011397">
    <property type="entry name" value="PRK14822.1"/>
    <property type="match status" value="1"/>
</dbReference>
<evidence type="ECO:0000256" key="6">
    <source>
        <dbReference type="ARBA" id="ARBA00022842"/>
    </source>
</evidence>
<dbReference type="GO" id="GO:0035870">
    <property type="term" value="F:dITP diphosphatase activity"/>
    <property type="evidence" value="ECO:0007669"/>
    <property type="project" value="UniProtKB-UniRule"/>
</dbReference>
<dbReference type="CDD" id="cd00515">
    <property type="entry name" value="HAM1"/>
    <property type="match status" value="1"/>
</dbReference>
<evidence type="ECO:0000256" key="7">
    <source>
        <dbReference type="ARBA" id="ARBA00023080"/>
    </source>
</evidence>
<feature type="binding site" evidence="10">
    <location>
        <begin position="179"/>
        <end position="180"/>
    </location>
    <ligand>
        <name>substrate</name>
    </ligand>
</feature>
<dbReference type="FunFam" id="3.90.950.10:FF:000001">
    <property type="entry name" value="dITP/XTP pyrophosphatase"/>
    <property type="match status" value="1"/>
</dbReference>
<comment type="catalytic activity">
    <reaction evidence="10">
        <text>ITP + H2O = IMP + diphosphate + H(+)</text>
        <dbReference type="Rhea" id="RHEA:29399"/>
        <dbReference type="ChEBI" id="CHEBI:15377"/>
        <dbReference type="ChEBI" id="CHEBI:15378"/>
        <dbReference type="ChEBI" id="CHEBI:33019"/>
        <dbReference type="ChEBI" id="CHEBI:58053"/>
        <dbReference type="ChEBI" id="CHEBI:61402"/>
        <dbReference type="EC" id="3.6.1.66"/>
    </reaction>
</comment>
<feature type="binding site" evidence="10">
    <location>
        <position position="71"/>
    </location>
    <ligand>
        <name>substrate</name>
    </ligand>
</feature>
<evidence type="ECO:0000256" key="8">
    <source>
        <dbReference type="ARBA" id="ARBA00051875"/>
    </source>
</evidence>
<dbReference type="Proteomes" id="UP000070366">
    <property type="component" value="Unassembled WGS sequence"/>
</dbReference>
<dbReference type="STRING" id="626937.HMPREF3293_02066"/>
<dbReference type="HAMAP" id="MF_01405">
    <property type="entry name" value="Non_canon_purine_NTPase"/>
    <property type="match status" value="1"/>
</dbReference>
<dbReference type="Gene3D" id="3.90.950.10">
    <property type="match status" value="1"/>
</dbReference>
<dbReference type="EC" id="3.6.1.66" evidence="10"/>
<dbReference type="GO" id="GO:0036222">
    <property type="term" value="F:XTP diphosphatase activity"/>
    <property type="evidence" value="ECO:0007669"/>
    <property type="project" value="UniProtKB-UniRule"/>
</dbReference>
<feature type="binding site" evidence="10">
    <location>
        <begin position="151"/>
        <end position="154"/>
    </location>
    <ligand>
        <name>substrate</name>
    </ligand>
</feature>
<organism evidence="12 13">
    <name type="scientific">Christensenella minuta</name>
    <dbReference type="NCBI Taxonomy" id="626937"/>
    <lineage>
        <taxon>Bacteria</taxon>
        <taxon>Bacillati</taxon>
        <taxon>Bacillota</taxon>
        <taxon>Clostridia</taxon>
        <taxon>Christensenellales</taxon>
        <taxon>Christensenellaceae</taxon>
        <taxon>Christensenella</taxon>
    </lineage>
</organism>
<feature type="binding site" evidence="10">
    <location>
        <position position="70"/>
    </location>
    <ligand>
        <name>Mg(2+)</name>
        <dbReference type="ChEBI" id="CHEBI:18420"/>
    </ligand>
</feature>
<protein>
    <recommendedName>
        <fullName evidence="10">dITP/XTP pyrophosphatase</fullName>
        <ecNumber evidence="10">3.6.1.66</ecNumber>
    </recommendedName>
    <alternativeName>
        <fullName evidence="10">Non-canonical purine NTP pyrophosphatase</fullName>
    </alternativeName>
    <alternativeName>
        <fullName evidence="10">Non-standard purine NTP pyrophosphatase</fullName>
    </alternativeName>
    <alternativeName>
        <fullName evidence="10">Nucleoside-triphosphate diphosphatase</fullName>
    </alternativeName>
    <alternativeName>
        <fullName evidence="10">Nucleoside-triphosphate pyrophosphatase</fullName>
        <shortName evidence="10">NTPase</shortName>
    </alternativeName>
</protein>
<dbReference type="KEGG" id="cmiu:B1H56_04930"/>
<comment type="similarity">
    <text evidence="1 10 11">Belongs to the HAM1 NTPase family.</text>
</comment>
<dbReference type="GO" id="GO:0017111">
    <property type="term" value="F:ribonucleoside triphosphate phosphatase activity"/>
    <property type="evidence" value="ECO:0007669"/>
    <property type="project" value="InterPro"/>
</dbReference>
<feature type="binding site" evidence="10">
    <location>
        <position position="174"/>
    </location>
    <ligand>
        <name>substrate</name>
    </ligand>
</feature>
<feature type="active site" description="Proton acceptor" evidence="10">
    <location>
        <position position="70"/>
    </location>
</feature>
<comment type="catalytic activity">
    <reaction evidence="9 10">
        <text>XTP + H2O = XMP + diphosphate + H(+)</text>
        <dbReference type="Rhea" id="RHEA:28610"/>
        <dbReference type="ChEBI" id="CHEBI:15377"/>
        <dbReference type="ChEBI" id="CHEBI:15378"/>
        <dbReference type="ChEBI" id="CHEBI:33019"/>
        <dbReference type="ChEBI" id="CHEBI:57464"/>
        <dbReference type="ChEBI" id="CHEBI:61314"/>
        <dbReference type="EC" id="3.6.1.66"/>
    </reaction>
</comment>
<evidence type="ECO:0000256" key="11">
    <source>
        <dbReference type="RuleBase" id="RU003781"/>
    </source>
</evidence>
<dbReference type="GO" id="GO:0036220">
    <property type="term" value="F:ITP diphosphatase activity"/>
    <property type="evidence" value="ECO:0007669"/>
    <property type="project" value="UniProtKB-UniRule"/>
</dbReference>
<evidence type="ECO:0000313" key="13">
    <source>
        <dbReference type="Proteomes" id="UP000070366"/>
    </source>
</evidence>
<keyword evidence="5 10" id="KW-0378">Hydrolase</keyword>
<comment type="caution">
    <text evidence="12">The sequence shown here is derived from an EMBL/GenBank/DDBJ whole genome shotgun (WGS) entry which is preliminary data.</text>
</comment>
<gene>
    <name evidence="12" type="ORF">HMPREF3293_02066</name>
</gene>
<dbReference type="PANTHER" id="PTHR11067">
    <property type="entry name" value="INOSINE TRIPHOSPHATE PYROPHOSPHATASE/HAM1 PROTEIN"/>
    <property type="match status" value="1"/>
</dbReference>
<dbReference type="NCBIfam" id="TIGR00042">
    <property type="entry name" value="RdgB/HAM1 family non-canonical purine NTP pyrophosphatase"/>
    <property type="match status" value="1"/>
</dbReference>
<comment type="subunit">
    <text evidence="2 10">Homodimer.</text>
</comment>
<dbReference type="GO" id="GO:0046872">
    <property type="term" value="F:metal ion binding"/>
    <property type="evidence" value="ECO:0007669"/>
    <property type="project" value="UniProtKB-KW"/>
</dbReference>
<dbReference type="InterPro" id="IPR002637">
    <property type="entry name" value="RdgB/HAM1"/>
</dbReference>
<comment type="caution">
    <text evidence="10">Lacks conserved residue(s) required for the propagation of feature annotation.</text>
</comment>
<comment type="cofactor">
    <cofactor evidence="10">
        <name>Mg(2+)</name>
        <dbReference type="ChEBI" id="CHEBI:18420"/>
    </cofactor>
    <text evidence="10">Binds 1 Mg(2+) ion per subunit.</text>
</comment>
<evidence type="ECO:0000256" key="3">
    <source>
        <dbReference type="ARBA" id="ARBA00022723"/>
    </source>
</evidence>
<evidence type="ECO:0000313" key="12">
    <source>
        <dbReference type="EMBL" id="KXK64825.1"/>
    </source>
</evidence>
<keyword evidence="13" id="KW-1185">Reference proteome</keyword>
<comment type="catalytic activity">
    <reaction evidence="8 10">
        <text>dITP + H2O = dIMP + diphosphate + H(+)</text>
        <dbReference type="Rhea" id="RHEA:28342"/>
        <dbReference type="ChEBI" id="CHEBI:15377"/>
        <dbReference type="ChEBI" id="CHEBI:15378"/>
        <dbReference type="ChEBI" id="CHEBI:33019"/>
        <dbReference type="ChEBI" id="CHEBI:61194"/>
        <dbReference type="ChEBI" id="CHEBI:61382"/>
        <dbReference type="EC" id="3.6.1.66"/>
    </reaction>
</comment>
<dbReference type="PANTHER" id="PTHR11067:SF9">
    <property type="entry name" value="INOSINE TRIPHOSPHATE PYROPHOSPHATASE"/>
    <property type="match status" value="1"/>
</dbReference>
<dbReference type="AlphaFoldDB" id="A0A136Q2D6"/>
<evidence type="ECO:0000256" key="10">
    <source>
        <dbReference type="HAMAP-Rule" id="MF_01405"/>
    </source>
</evidence>
<keyword evidence="6 10" id="KW-0460">Magnesium</keyword>
<evidence type="ECO:0000256" key="2">
    <source>
        <dbReference type="ARBA" id="ARBA00011738"/>
    </source>
</evidence>
<dbReference type="GO" id="GO:0005829">
    <property type="term" value="C:cytosol"/>
    <property type="evidence" value="ECO:0007669"/>
    <property type="project" value="TreeGrafter"/>
</dbReference>
<keyword evidence="3 10" id="KW-0479">Metal-binding</keyword>
<dbReference type="EMBL" id="LSZW01000063">
    <property type="protein sequence ID" value="KXK64825.1"/>
    <property type="molecule type" value="Genomic_DNA"/>
</dbReference>
<dbReference type="SUPFAM" id="SSF52972">
    <property type="entry name" value="ITPase-like"/>
    <property type="match status" value="1"/>
</dbReference>
<accession>A0A136Q2D6</accession>
<dbReference type="RefSeq" id="WP_066518307.1">
    <property type="nucleotide sequence ID" value="NZ_CABMOF010000001.1"/>
</dbReference>
<keyword evidence="4 10" id="KW-0547">Nucleotide-binding</keyword>